<dbReference type="EMBL" id="JBHRTL010000006">
    <property type="protein sequence ID" value="MFC3155273.1"/>
    <property type="molecule type" value="Genomic_DNA"/>
</dbReference>
<keyword evidence="3" id="KW-1185">Reference proteome</keyword>
<sequence length="96" mass="10691">MLKSTNKHKRGAGKLQVICKACDKKAAIYSRKEISKEVCDLYCSCRDPECGHTFVVTLAFKHTLSPSARDGKNIALEFLKSLPAHERQALLSQSLQ</sequence>
<organism evidence="2 3">
    <name type="scientific">Gilvimarinus japonicus</name>
    <dbReference type="NCBI Taxonomy" id="1796469"/>
    <lineage>
        <taxon>Bacteria</taxon>
        <taxon>Pseudomonadati</taxon>
        <taxon>Pseudomonadota</taxon>
        <taxon>Gammaproteobacteria</taxon>
        <taxon>Cellvibrionales</taxon>
        <taxon>Cellvibrionaceae</taxon>
        <taxon>Gilvimarinus</taxon>
    </lineage>
</organism>
<accession>A0ABV7HR84</accession>
<proteinExistence type="predicted"/>
<name>A0ABV7HR84_9GAMM</name>
<dbReference type="RefSeq" id="WP_382415896.1">
    <property type="nucleotide sequence ID" value="NZ_AP031500.1"/>
</dbReference>
<dbReference type="InterPro" id="IPR007684">
    <property type="entry name" value="Znf_Ogr/Delta"/>
</dbReference>
<comment type="caution">
    <text evidence="2">The sequence shown here is derived from an EMBL/GenBank/DDBJ whole genome shotgun (WGS) entry which is preliminary data.</text>
</comment>
<evidence type="ECO:0000313" key="3">
    <source>
        <dbReference type="Proteomes" id="UP001595548"/>
    </source>
</evidence>
<protein>
    <submittedName>
        <fullName evidence="2">Ogr/Delta-like zinc finger family protein</fullName>
    </submittedName>
</protein>
<dbReference type="Pfam" id="PF04606">
    <property type="entry name" value="Ogr_Delta"/>
    <property type="match status" value="1"/>
</dbReference>
<gene>
    <name evidence="2" type="ORF">ACFOEB_08675</name>
</gene>
<feature type="domain" description="Zinc finger Ogr/Delta-type" evidence="1">
    <location>
        <begin position="19"/>
        <end position="64"/>
    </location>
</feature>
<dbReference type="Proteomes" id="UP001595548">
    <property type="component" value="Unassembled WGS sequence"/>
</dbReference>
<evidence type="ECO:0000259" key="1">
    <source>
        <dbReference type="Pfam" id="PF04606"/>
    </source>
</evidence>
<reference evidence="3" key="1">
    <citation type="journal article" date="2019" name="Int. J. Syst. Evol. Microbiol.">
        <title>The Global Catalogue of Microorganisms (GCM) 10K type strain sequencing project: providing services to taxonomists for standard genome sequencing and annotation.</title>
        <authorList>
            <consortium name="The Broad Institute Genomics Platform"/>
            <consortium name="The Broad Institute Genome Sequencing Center for Infectious Disease"/>
            <person name="Wu L."/>
            <person name="Ma J."/>
        </authorList>
    </citation>
    <scope>NUCLEOTIDE SEQUENCE [LARGE SCALE GENOMIC DNA]</scope>
    <source>
        <strain evidence="3">KCTC 52141</strain>
    </source>
</reference>
<evidence type="ECO:0000313" key="2">
    <source>
        <dbReference type="EMBL" id="MFC3155273.1"/>
    </source>
</evidence>